<sequence>MPLVLQCFGRLNRASFGRSQPLHSLPTPPPTANSIPSAVRKLNYIRESPCADVEWAGLPTSTSNQPPETDTQIQDSVSLNPPDPNRFSIAAPDSRGAGTTRNPIYLPRFAKACETSGFGSSIGPGLLNKLAPREDLPSWVARLYAALRIYEEDGVPELWIMAKRHHGISSLKSPEAVHIWKTVLDTLLTRDASLEPIYDYALWLLDAHSIQLPDLYYRVVAHCLRSGKYHGAFYWHLRLMPDFDPGIDSFGSLLREFIVNSEVRLQNTLMSMYTASLHRGLYDRLIPYLFERGKLNLCYDWRKLLLRHRDVPKPLPTAQPFLRFLACYFPNKALTSEEKAVIGLSFPALPDRADSPNIWETLSVTQGKPGHDAGRRLNDVLGARWFASSWIPLDIAVHALRGLGVRNIGPLSLQSIAIREATPAAVTSRLEQLRNLGIDIGHSTYARAVRYFARSGNSELLTQLLRSDIHPDVFDDLSTQGMILRGGGGSTNSRHTSRLLLAVQPAAAQDSIETTSNDLLCQHLSRGQCRQAIGLLDDMRAMGLNIHPQTLHSIHQQLMRSLESVDFSATPDHGQQVSDLIALAKRVALLPGYLPSRFWQKVLFNLGKFGRLDELEHLAMYLVDDCQNRILRYPGRISVHVSDCPHEFTFEEARVGIPPDLPITSDWHPIRRIFLDHRLQASMVRWGFRKGLTSPYSLHRLATTRTGLRPSDFHVARGVRFLKELGSRGIPLDRPIIRKEVVRCIARYSLSAKGTPRDGRDDLDLNQMAMLFNFTFGDWLLPSAMELRDLMVKET</sequence>
<keyword evidence="3" id="KW-1185">Reference proteome</keyword>
<feature type="compositionally biased region" description="Polar residues" evidence="1">
    <location>
        <begin position="59"/>
        <end position="79"/>
    </location>
</feature>
<dbReference type="OrthoDB" id="5366531at2759"/>
<proteinExistence type="predicted"/>
<evidence type="ECO:0000256" key="1">
    <source>
        <dbReference type="SAM" id="MobiDB-lite"/>
    </source>
</evidence>
<accession>A0A3N2PJT6</accession>
<evidence type="ECO:0000313" key="3">
    <source>
        <dbReference type="Proteomes" id="UP000272025"/>
    </source>
</evidence>
<feature type="region of interest" description="Disordered" evidence="1">
    <location>
        <begin position="55"/>
        <end position="96"/>
    </location>
</feature>
<dbReference type="Proteomes" id="UP000272025">
    <property type="component" value="Unassembled WGS sequence"/>
</dbReference>
<reference evidence="2 3" key="1">
    <citation type="journal article" date="2018" name="Mol. Ecol.">
        <title>The obligate alkalophilic soda-lake fungus Sodiomyces alkalinus has shifted to a protein diet.</title>
        <authorList>
            <person name="Grum-Grzhimaylo A.A."/>
            <person name="Falkoski D.L."/>
            <person name="van den Heuvel J."/>
            <person name="Valero-Jimenez C.A."/>
            <person name="Min B."/>
            <person name="Choi I.G."/>
            <person name="Lipzen A."/>
            <person name="Daum C.G."/>
            <person name="Aanen D.K."/>
            <person name="Tsang A."/>
            <person name="Henrissat B."/>
            <person name="Bilanenko E.N."/>
            <person name="de Vries R.P."/>
            <person name="van Kan J.A.L."/>
            <person name="Grigoriev I.V."/>
            <person name="Debets A.J.M."/>
        </authorList>
    </citation>
    <scope>NUCLEOTIDE SEQUENCE [LARGE SCALE GENOMIC DNA]</scope>
    <source>
        <strain evidence="2 3">F11</strain>
    </source>
</reference>
<dbReference type="RefSeq" id="XP_028462593.1">
    <property type="nucleotide sequence ID" value="XM_028610954.1"/>
</dbReference>
<dbReference type="EMBL" id="ML119065">
    <property type="protein sequence ID" value="ROT34787.1"/>
    <property type="molecule type" value="Genomic_DNA"/>
</dbReference>
<dbReference type="AlphaFoldDB" id="A0A3N2PJT6"/>
<gene>
    <name evidence="2" type="ORF">SODALDRAFT_329471</name>
</gene>
<evidence type="ECO:0008006" key="4">
    <source>
        <dbReference type="Google" id="ProtNLM"/>
    </source>
</evidence>
<dbReference type="GeneID" id="39579432"/>
<name>A0A3N2PJT6_SODAK</name>
<evidence type="ECO:0000313" key="2">
    <source>
        <dbReference type="EMBL" id="ROT34787.1"/>
    </source>
</evidence>
<protein>
    <recommendedName>
        <fullName evidence="4">Pentatricopeptide repeat domain-containing protein</fullName>
    </recommendedName>
</protein>
<organism evidence="2 3">
    <name type="scientific">Sodiomyces alkalinus (strain CBS 110278 / VKM F-3762 / F11)</name>
    <name type="common">Alkaliphilic filamentous fungus</name>
    <dbReference type="NCBI Taxonomy" id="1314773"/>
    <lineage>
        <taxon>Eukaryota</taxon>
        <taxon>Fungi</taxon>
        <taxon>Dikarya</taxon>
        <taxon>Ascomycota</taxon>
        <taxon>Pezizomycotina</taxon>
        <taxon>Sordariomycetes</taxon>
        <taxon>Hypocreomycetidae</taxon>
        <taxon>Glomerellales</taxon>
        <taxon>Plectosphaerellaceae</taxon>
        <taxon>Sodiomyces</taxon>
    </lineage>
</organism>
<dbReference type="STRING" id="1314773.A0A3N2PJT6"/>